<dbReference type="GO" id="GO:0008409">
    <property type="term" value="F:5'-3' exonuclease activity"/>
    <property type="evidence" value="ECO:0007669"/>
    <property type="project" value="InterPro"/>
</dbReference>
<dbReference type="InterPro" id="IPR036279">
    <property type="entry name" value="5-3_exonuclease_C_sf"/>
</dbReference>
<evidence type="ECO:0000256" key="3">
    <source>
        <dbReference type="ARBA" id="ARBA00023125"/>
    </source>
</evidence>
<evidence type="ECO:0000256" key="2">
    <source>
        <dbReference type="ARBA" id="ARBA00022801"/>
    </source>
</evidence>
<dbReference type="InterPro" id="IPR020046">
    <property type="entry name" value="5-3_exonucl_a-hlix_arch_N"/>
</dbReference>
<dbReference type="InterPro" id="IPR008918">
    <property type="entry name" value="HhH2"/>
</dbReference>
<comment type="caution">
    <text evidence="5">The sequence shown here is derived from an EMBL/GenBank/DDBJ whole genome shotgun (WGS) entry which is preliminary data.</text>
</comment>
<dbReference type="PANTHER" id="PTHR42646:SF2">
    <property type="entry name" value="5'-3' EXONUCLEASE FAMILY PROTEIN"/>
    <property type="match status" value="1"/>
</dbReference>
<dbReference type="InterPro" id="IPR038969">
    <property type="entry name" value="FEN"/>
</dbReference>
<dbReference type="SMART" id="SM00475">
    <property type="entry name" value="53EXOc"/>
    <property type="match status" value="1"/>
</dbReference>
<evidence type="ECO:0000313" key="5">
    <source>
        <dbReference type="EMBL" id="ROO26993.1"/>
    </source>
</evidence>
<evidence type="ECO:0000256" key="1">
    <source>
        <dbReference type="ARBA" id="ARBA00022722"/>
    </source>
</evidence>
<dbReference type="Pfam" id="PF01367">
    <property type="entry name" value="5_3_exonuc"/>
    <property type="match status" value="1"/>
</dbReference>
<keyword evidence="3" id="KW-0238">DNA-binding</keyword>
<reference evidence="5 6" key="1">
    <citation type="submission" date="2013-10" db="EMBL/GenBank/DDBJ databases">
        <title>Salinisphaera halophila YIM 95161 Genome Sequencing.</title>
        <authorList>
            <person name="Lai Q."/>
            <person name="Li C."/>
            <person name="Shao Z."/>
        </authorList>
    </citation>
    <scope>NUCLEOTIDE SEQUENCE [LARGE SCALE GENOMIC DNA]</scope>
    <source>
        <strain evidence="5 6">YIM 95161</strain>
    </source>
</reference>
<dbReference type="FunFam" id="1.10.150.20:FF:000003">
    <property type="entry name" value="DNA polymerase I"/>
    <property type="match status" value="1"/>
</dbReference>
<protein>
    <submittedName>
        <fullName evidence="5">Exodeoxyribonuclease IX</fullName>
    </submittedName>
</protein>
<evidence type="ECO:0000259" key="4">
    <source>
        <dbReference type="SMART" id="SM00475"/>
    </source>
</evidence>
<feature type="domain" description="5'-3' exonuclease" evidence="4">
    <location>
        <begin position="1"/>
        <end position="259"/>
    </location>
</feature>
<dbReference type="GO" id="GO:0033567">
    <property type="term" value="P:DNA replication, Okazaki fragment processing"/>
    <property type="evidence" value="ECO:0007669"/>
    <property type="project" value="InterPro"/>
</dbReference>
<gene>
    <name evidence="5" type="ORF">SAHL_11885</name>
</gene>
<keyword evidence="2" id="KW-0378">Hydrolase</keyword>
<dbReference type="Gene3D" id="3.40.50.1010">
    <property type="entry name" value="5'-nuclease"/>
    <property type="match status" value="1"/>
</dbReference>
<dbReference type="GO" id="GO:0017108">
    <property type="term" value="F:5'-flap endonuclease activity"/>
    <property type="evidence" value="ECO:0007669"/>
    <property type="project" value="InterPro"/>
</dbReference>
<dbReference type="PANTHER" id="PTHR42646">
    <property type="entry name" value="FLAP ENDONUCLEASE XNI"/>
    <property type="match status" value="1"/>
</dbReference>
<dbReference type="SUPFAM" id="SSF88723">
    <property type="entry name" value="PIN domain-like"/>
    <property type="match status" value="1"/>
</dbReference>
<dbReference type="InterPro" id="IPR029060">
    <property type="entry name" value="PIN-like_dom_sf"/>
</dbReference>
<accession>A0A423PN16</accession>
<dbReference type="OrthoDB" id="9806424at2"/>
<dbReference type="SUPFAM" id="SSF47807">
    <property type="entry name" value="5' to 3' exonuclease, C-terminal subdomain"/>
    <property type="match status" value="1"/>
</dbReference>
<dbReference type="CDD" id="cd09859">
    <property type="entry name" value="PIN_53EXO"/>
    <property type="match status" value="1"/>
</dbReference>
<dbReference type="Gene3D" id="1.10.150.20">
    <property type="entry name" value="5' to 3' exonuclease, C-terminal subdomain"/>
    <property type="match status" value="1"/>
</dbReference>
<dbReference type="EMBL" id="AYKF01000096">
    <property type="protein sequence ID" value="ROO26993.1"/>
    <property type="molecule type" value="Genomic_DNA"/>
</dbReference>
<dbReference type="InterPro" id="IPR002421">
    <property type="entry name" value="5-3_exonuclease"/>
</dbReference>
<dbReference type="InterPro" id="IPR020045">
    <property type="entry name" value="DNA_polI_H3TH"/>
</dbReference>
<proteinExistence type="predicted"/>
<dbReference type="Pfam" id="PF02739">
    <property type="entry name" value="5_3_exonuc_N"/>
    <property type="match status" value="1"/>
</dbReference>
<organism evidence="5 6">
    <name type="scientific">Salinisphaera orenii YIM 95161</name>
    <dbReference type="NCBI Taxonomy" id="1051139"/>
    <lineage>
        <taxon>Bacteria</taxon>
        <taxon>Pseudomonadati</taxon>
        <taxon>Pseudomonadota</taxon>
        <taxon>Gammaproteobacteria</taxon>
        <taxon>Salinisphaerales</taxon>
        <taxon>Salinisphaeraceae</taxon>
        <taxon>Salinisphaera</taxon>
    </lineage>
</organism>
<name>A0A423PN16_9GAMM</name>
<dbReference type="Proteomes" id="UP000285123">
    <property type="component" value="Unassembled WGS sequence"/>
</dbReference>
<dbReference type="GO" id="GO:0003677">
    <property type="term" value="F:DNA binding"/>
    <property type="evidence" value="ECO:0007669"/>
    <property type="project" value="UniProtKB-KW"/>
</dbReference>
<dbReference type="SMART" id="SM00279">
    <property type="entry name" value="HhH2"/>
    <property type="match status" value="1"/>
</dbReference>
<keyword evidence="1" id="KW-0540">Nuclease</keyword>
<dbReference type="AlphaFoldDB" id="A0A423PN16"/>
<dbReference type="CDD" id="cd09898">
    <property type="entry name" value="H3TH_53EXO"/>
    <property type="match status" value="1"/>
</dbReference>
<evidence type="ECO:0000313" key="6">
    <source>
        <dbReference type="Proteomes" id="UP000285123"/>
    </source>
</evidence>
<sequence>MLLVDASVYIFRAFHSLPSSLTGAEGRPINAVHGYATFVAGLLAGIDDREVAAAFDESLTRSFRNQLFADYKANRETPPQALVDQIAACREITEALGMATLSNPVYEADDLIGTLARGADTPVTIVTSDKDLAQLLGPTDTLWDYARETRYDAAAIEAKFGVPPAAIADYLALVGDPVDNIPGVPGIGAKSAAALLGRFGDLDTLLADPAAVAASGLRGAASMATRLAEHADSARLSRRLATIVTDVDLDAGQRDICRRPADHERLDAVCRRVGLGNRLRSRLGLVAA</sequence>
<dbReference type="RefSeq" id="WP_123591624.1">
    <property type="nucleotide sequence ID" value="NZ_AYKF01000096.1"/>
</dbReference>